<protein>
    <submittedName>
        <fullName evidence="4">TetR/AcrR family transcriptional regulator</fullName>
    </submittedName>
</protein>
<gene>
    <name evidence="4" type="ORF">DRV85_11035</name>
</gene>
<sequence>MAERATPLLHRDDPEKAPLVGHVKVTREDWLNVARDILVSDGVSEVKVLAIGARLEVSRSSFYWYFKSRKDLLNALLDDWEARNTAVILRHCAMPADSITQAVCNFFRCFVDERLFDQGLDFAVREWARRDGAVRKRIDLADQKRLGAVTAMFERHGYTPYDADARARILYFMQLGYHALDQTEPMEERLKRLEGYLEGFTGVRPAPEECAAFRAHVAGREG</sequence>
<proteinExistence type="predicted"/>
<evidence type="ECO:0000256" key="2">
    <source>
        <dbReference type="PROSITE-ProRule" id="PRU00335"/>
    </source>
</evidence>
<dbReference type="InterPro" id="IPR001647">
    <property type="entry name" value="HTH_TetR"/>
</dbReference>
<dbReference type="GO" id="GO:0003677">
    <property type="term" value="F:DNA binding"/>
    <property type="evidence" value="ECO:0007669"/>
    <property type="project" value="UniProtKB-UniRule"/>
</dbReference>
<comment type="caution">
    <text evidence="4">The sequence shown here is derived from an EMBL/GenBank/DDBJ whole genome shotgun (WGS) entry which is preliminary data.</text>
</comment>
<organism evidence="4 5">
    <name type="scientific">Rhodosalinus halophilus</name>
    <dbReference type="NCBI Taxonomy" id="2259333"/>
    <lineage>
        <taxon>Bacteria</taxon>
        <taxon>Pseudomonadati</taxon>
        <taxon>Pseudomonadota</taxon>
        <taxon>Alphaproteobacteria</taxon>
        <taxon>Rhodobacterales</taxon>
        <taxon>Paracoccaceae</taxon>
        <taxon>Rhodosalinus</taxon>
    </lineage>
</organism>
<dbReference type="RefSeq" id="WP_113289526.1">
    <property type="nucleotide sequence ID" value="NZ_QNTQ01000009.1"/>
</dbReference>
<dbReference type="InterPro" id="IPR009057">
    <property type="entry name" value="Homeodomain-like_sf"/>
</dbReference>
<reference evidence="4 5" key="1">
    <citation type="submission" date="2018-07" db="EMBL/GenBank/DDBJ databases">
        <title>Rhodosalinus sp. strain E84T genomic sequence and assembly.</title>
        <authorList>
            <person name="Liu Z.-W."/>
            <person name="Lu D.-C."/>
        </authorList>
    </citation>
    <scope>NUCLEOTIDE SEQUENCE [LARGE SCALE GENOMIC DNA]</scope>
    <source>
        <strain evidence="4 5">E84</strain>
    </source>
</reference>
<feature type="domain" description="HTH tetR-type" evidence="3">
    <location>
        <begin position="24"/>
        <end position="84"/>
    </location>
</feature>
<name>A0A365U877_9RHOB</name>
<feature type="DNA-binding region" description="H-T-H motif" evidence="2">
    <location>
        <begin position="47"/>
        <end position="66"/>
    </location>
</feature>
<dbReference type="SUPFAM" id="SSF46689">
    <property type="entry name" value="Homeodomain-like"/>
    <property type="match status" value="1"/>
</dbReference>
<keyword evidence="5" id="KW-1185">Reference proteome</keyword>
<accession>A0A365U877</accession>
<evidence type="ECO:0000259" key="3">
    <source>
        <dbReference type="PROSITE" id="PS50977"/>
    </source>
</evidence>
<dbReference type="PROSITE" id="PS50977">
    <property type="entry name" value="HTH_TETR_2"/>
    <property type="match status" value="1"/>
</dbReference>
<dbReference type="Gene3D" id="1.10.357.10">
    <property type="entry name" value="Tetracycline Repressor, domain 2"/>
    <property type="match status" value="1"/>
</dbReference>
<evidence type="ECO:0000313" key="4">
    <source>
        <dbReference type="EMBL" id="RBI84789.1"/>
    </source>
</evidence>
<dbReference type="EMBL" id="QNTQ01000009">
    <property type="protein sequence ID" value="RBI84789.1"/>
    <property type="molecule type" value="Genomic_DNA"/>
</dbReference>
<dbReference type="Proteomes" id="UP000253370">
    <property type="component" value="Unassembled WGS sequence"/>
</dbReference>
<keyword evidence="1 2" id="KW-0238">DNA-binding</keyword>
<evidence type="ECO:0000313" key="5">
    <source>
        <dbReference type="Proteomes" id="UP000253370"/>
    </source>
</evidence>
<dbReference type="AlphaFoldDB" id="A0A365U877"/>
<dbReference type="OrthoDB" id="3218408at2"/>
<dbReference type="Pfam" id="PF00440">
    <property type="entry name" value="TetR_N"/>
    <property type="match status" value="1"/>
</dbReference>
<evidence type="ECO:0000256" key="1">
    <source>
        <dbReference type="ARBA" id="ARBA00023125"/>
    </source>
</evidence>